<dbReference type="Pfam" id="PF00168">
    <property type="entry name" value="C2"/>
    <property type="match status" value="1"/>
</dbReference>
<accession>A0ABQ9ISU7</accession>
<sequence length="137" mass="15799">FFRKSSLGQIELTLFYSEARQKLIVTVHQITNLPLKNPTDIPDPYVKLKLISPGNHSVKNKTKTITDNCDPIFEETFEYILSMAELSNSKLIITVKSKKIFFNSNVLGQVTISFKTFHDLHEAFREWFDLTEAQDSD</sequence>
<feature type="non-terminal residue" evidence="2">
    <location>
        <position position="1"/>
    </location>
</feature>
<dbReference type="InterPro" id="IPR035892">
    <property type="entry name" value="C2_domain_sf"/>
</dbReference>
<dbReference type="SUPFAM" id="SSF49562">
    <property type="entry name" value="C2 domain (Calcium/lipid-binding domain, CaLB)"/>
    <property type="match status" value="1"/>
</dbReference>
<proteinExistence type="predicted"/>
<dbReference type="EMBL" id="JAPWTJ010002776">
    <property type="protein sequence ID" value="KAJ8964461.1"/>
    <property type="molecule type" value="Genomic_DNA"/>
</dbReference>
<dbReference type="PANTHER" id="PTHR45761:SF1">
    <property type="entry name" value="EXTENDED SYNAPTOTAGMIN-LIKE PROTEIN 2, ISOFORM C"/>
    <property type="match status" value="1"/>
</dbReference>
<dbReference type="InterPro" id="IPR051634">
    <property type="entry name" value="Extended_Synaptotagmin"/>
</dbReference>
<dbReference type="PROSITE" id="PS50004">
    <property type="entry name" value="C2"/>
    <property type="match status" value="1"/>
</dbReference>
<evidence type="ECO:0000313" key="3">
    <source>
        <dbReference type="Proteomes" id="UP001162164"/>
    </source>
</evidence>
<dbReference type="InterPro" id="IPR000008">
    <property type="entry name" value="C2_dom"/>
</dbReference>
<comment type="caution">
    <text evidence="2">The sequence shown here is derived from an EMBL/GenBank/DDBJ whole genome shotgun (WGS) entry which is preliminary data.</text>
</comment>
<protein>
    <recommendedName>
        <fullName evidence="1">C2 domain-containing protein</fullName>
    </recommendedName>
</protein>
<feature type="domain" description="C2" evidence="1">
    <location>
        <begin position="6"/>
        <end position="128"/>
    </location>
</feature>
<gene>
    <name evidence="2" type="ORF">NQ317_015306</name>
</gene>
<dbReference type="Proteomes" id="UP001162164">
    <property type="component" value="Unassembled WGS sequence"/>
</dbReference>
<organism evidence="2 3">
    <name type="scientific">Molorchus minor</name>
    <dbReference type="NCBI Taxonomy" id="1323400"/>
    <lineage>
        <taxon>Eukaryota</taxon>
        <taxon>Metazoa</taxon>
        <taxon>Ecdysozoa</taxon>
        <taxon>Arthropoda</taxon>
        <taxon>Hexapoda</taxon>
        <taxon>Insecta</taxon>
        <taxon>Pterygota</taxon>
        <taxon>Neoptera</taxon>
        <taxon>Endopterygota</taxon>
        <taxon>Coleoptera</taxon>
        <taxon>Polyphaga</taxon>
        <taxon>Cucujiformia</taxon>
        <taxon>Chrysomeloidea</taxon>
        <taxon>Cerambycidae</taxon>
        <taxon>Lamiinae</taxon>
        <taxon>Monochamini</taxon>
        <taxon>Molorchus</taxon>
    </lineage>
</organism>
<dbReference type="PANTHER" id="PTHR45761">
    <property type="entry name" value="EXTENDED SYNAPTOTAGMIN-LIKE PROTEIN 2, ISOFORM C"/>
    <property type="match status" value="1"/>
</dbReference>
<dbReference type="SMART" id="SM00239">
    <property type="entry name" value="C2"/>
    <property type="match status" value="1"/>
</dbReference>
<keyword evidence="3" id="KW-1185">Reference proteome</keyword>
<evidence type="ECO:0000313" key="2">
    <source>
        <dbReference type="EMBL" id="KAJ8964461.1"/>
    </source>
</evidence>
<evidence type="ECO:0000259" key="1">
    <source>
        <dbReference type="PROSITE" id="PS50004"/>
    </source>
</evidence>
<reference evidence="2" key="1">
    <citation type="journal article" date="2023" name="Insect Mol. Biol.">
        <title>Genome sequencing provides insights into the evolution of gene families encoding plant cell wall-degrading enzymes in longhorned beetles.</title>
        <authorList>
            <person name="Shin N.R."/>
            <person name="Okamura Y."/>
            <person name="Kirsch R."/>
            <person name="Pauchet Y."/>
        </authorList>
    </citation>
    <scope>NUCLEOTIDE SEQUENCE</scope>
    <source>
        <strain evidence="2">MMC_N1</strain>
    </source>
</reference>
<dbReference type="Gene3D" id="2.60.40.150">
    <property type="entry name" value="C2 domain"/>
    <property type="match status" value="1"/>
</dbReference>
<name>A0ABQ9ISU7_9CUCU</name>